<organism evidence="2 3">
    <name type="scientific">Polypterus senegalus</name>
    <name type="common">Senegal bichir</name>
    <dbReference type="NCBI Taxonomy" id="55291"/>
    <lineage>
        <taxon>Eukaryota</taxon>
        <taxon>Metazoa</taxon>
        <taxon>Chordata</taxon>
        <taxon>Craniata</taxon>
        <taxon>Vertebrata</taxon>
        <taxon>Euteleostomi</taxon>
        <taxon>Actinopterygii</taxon>
        <taxon>Polypteriformes</taxon>
        <taxon>Polypteridae</taxon>
        <taxon>Polypterus</taxon>
    </lineage>
</organism>
<proteinExistence type="predicted"/>
<dbReference type="EMBL" id="JAAWVN010025095">
    <property type="protein sequence ID" value="MBN3294145.1"/>
    <property type="molecule type" value="Genomic_DNA"/>
</dbReference>
<keyword evidence="3" id="KW-1185">Reference proteome</keyword>
<keyword evidence="2" id="KW-0436">Ligase</keyword>
<dbReference type="InterPro" id="IPR050143">
    <property type="entry name" value="TRIM/RBCC"/>
</dbReference>
<dbReference type="Pfam" id="PF00622">
    <property type="entry name" value="SPRY"/>
    <property type="match status" value="1"/>
</dbReference>
<reference evidence="2" key="1">
    <citation type="journal article" date="2021" name="Cell">
        <title>Tracing the genetic footprints of vertebrate landing in non-teleost ray-finned fishes.</title>
        <authorList>
            <person name="Bi X."/>
            <person name="Wang K."/>
            <person name="Yang L."/>
            <person name="Pan H."/>
            <person name="Jiang H."/>
            <person name="Wei Q."/>
            <person name="Fang M."/>
            <person name="Yu H."/>
            <person name="Zhu C."/>
            <person name="Cai Y."/>
            <person name="He Y."/>
            <person name="Gan X."/>
            <person name="Zeng H."/>
            <person name="Yu D."/>
            <person name="Zhu Y."/>
            <person name="Jiang H."/>
            <person name="Qiu Q."/>
            <person name="Yang H."/>
            <person name="Zhang Y.E."/>
            <person name="Wang W."/>
            <person name="Zhu M."/>
            <person name="He S."/>
            <person name="Zhang G."/>
        </authorList>
    </citation>
    <scope>NUCLEOTIDE SEQUENCE</scope>
    <source>
        <strain evidence="2">Bchr_001</strain>
    </source>
</reference>
<dbReference type="SMART" id="SM00449">
    <property type="entry name" value="SPRY"/>
    <property type="match status" value="1"/>
</dbReference>
<accession>A0ABS2Z5C6</accession>
<dbReference type="SUPFAM" id="SSF49899">
    <property type="entry name" value="Concanavalin A-like lectins/glucanases"/>
    <property type="match status" value="1"/>
</dbReference>
<dbReference type="PANTHER" id="PTHR24103">
    <property type="entry name" value="E3 UBIQUITIN-PROTEIN LIGASE TRIM"/>
    <property type="match status" value="1"/>
</dbReference>
<dbReference type="InterPro" id="IPR001870">
    <property type="entry name" value="B30.2/SPRY"/>
</dbReference>
<dbReference type="GO" id="GO:0016874">
    <property type="term" value="F:ligase activity"/>
    <property type="evidence" value="ECO:0007669"/>
    <property type="project" value="UniProtKB-KW"/>
</dbReference>
<feature type="non-terminal residue" evidence="2">
    <location>
        <position position="163"/>
    </location>
</feature>
<gene>
    <name evidence="2" type="primary">Trim39_3</name>
    <name evidence="2" type="ORF">GTO92_0011029</name>
</gene>
<dbReference type="InterPro" id="IPR013320">
    <property type="entry name" value="ConA-like_dom_sf"/>
</dbReference>
<protein>
    <submittedName>
        <fullName evidence="2">TRI39 ligase</fullName>
    </submittedName>
</protein>
<evidence type="ECO:0000313" key="2">
    <source>
        <dbReference type="EMBL" id="MBN3294145.1"/>
    </source>
</evidence>
<feature type="domain" description="B30.2/SPRY" evidence="1">
    <location>
        <begin position="1"/>
        <end position="163"/>
    </location>
</feature>
<comment type="caution">
    <text evidence="2">The sequence shown here is derived from an EMBL/GenBank/DDBJ whole genome shotgun (WGS) entry which is preliminary data.</text>
</comment>
<dbReference type="Gene3D" id="2.60.120.920">
    <property type="match status" value="1"/>
</dbReference>
<evidence type="ECO:0000313" key="3">
    <source>
        <dbReference type="Proteomes" id="UP001166052"/>
    </source>
</evidence>
<sequence>MSHEEHHEELTVTDDGKQVKLLKINPGPEATKWPCALGSIKLTRNSTWNVEVGEKGSWALGVTQNEETIKQKKYTPNSKGLDWVITLSKGKTLEASSGEIMDASQRPRKIRVYLDFKKSMLYFTNIETRLHIHKCNVDTTKPLYPVFSPGSSDKGPLIIIPND</sequence>
<evidence type="ECO:0000259" key="1">
    <source>
        <dbReference type="PROSITE" id="PS50188"/>
    </source>
</evidence>
<name>A0ABS2Z5C6_POLSE</name>
<dbReference type="Proteomes" id="UP001166052">
    <property type="component" value="Unassembled WGS sequence"/>
</dbReference>
<feature type="non-terminal residue" evidence="2">
    <location>
        <position position="1"/>
    </location>
</feature>
<dbReference type="InterPro" id="IPR043136">
    <property type="entry name" value="B30.2/SPRY_sf"/>
</dbReference>
<dbReference type="PROSITE" id="PS50188">
    <property type="entry name" value="B302_SPRY"/>
    <property type="match status" value="1"/>
</dbReference>
<dbReference type="InterPro" id="IPR003877">
    <property type="entry name" value="SPRY_dom"/>
</dbReference>